<dbReference type="SUPFAM" id="SSF51905">
    <property type="entry name" value="FAD/NAD(P)-binding domain"/>
    <property type="match status" value="1"/>
</dbReference>
<dbReference type="GO" id="GO:0071949">
    <property type="term" value="F:FAD binding"/>
    <property type="evidence" value="ECO:0007669"/>
    <property type="project" value="InterPro"/>
</dbReference>
<evidence type="ECO:0000313" key="8">
    <source>
        <dbReference type="EMBL" id="KAG0659228.1"/>
    </source>
</evidence>
<dbReference type="PANTHER" id="PTHR13789:SF236">
    <property type="entry name" value="MONOOXYGENASE, PUTATIVE (AFU_ORTHOLOGUE AFUA_6G12060)-RELATED"/>
    <property type="match status" value="1"/>
</dbReference>
<evidence type="ECO:0000256" key="1">
    <source>
        <dbReference type="ARBA" id="ARBA00007992"/>
    </source>
</evidence>
<dbReference type="Gene3D" id="3.50.50.60">
    <property type="entry name" value="FAD/NAD(P)-binding domain"/>
    <property type="match status" value="1"/>
</dbReference>
<comment type="similarity">
    <text evidence="1">Belongs to the paxM FAD-dependent monooxygenase family.</text>
</comment>
<dbReference type="EMBL" id="PUHQ01000056">
    <property type="protein sequence ID" value="KAG0659228.1"/>
    <property type="molecule type" value="Genomic_DNA"/>
</dbReference>
<comment type="caution">
    <text evidence="8">The sequence shown here is derived from an EMBL/GenBank/DDBJ whole genome shotgun (WGS) entry which is preliminary data.</text>
</comment>
<evidence type="ECO:0000256" key="6">
    <source>
        <dbReference type="SAM" id="MobiDB-lite"/>
    </source>
</evidence>
<dbReference type="Pfam" id="PF01494">
    <property type="entry name" value="FAD_binding_3"/>
    <property type="match status" value="2"/>
</dbReference>
<feature type="domain" description="FAD-binding" evidence="7">
    <location>
        <begin position="24"/>
        <end position="198"/>
    </location>
</feature>
<evidence type="ECO:0000259" key="7">
    <source>
        <dbReference type="Pfam" id="PF01494"/>
    </source>
</evidence>
<dbReference type="PANTHER" id="PTHR13789">
    <property type="entry name" value="MONOOXYGENASE"/>
    <property type="match status" value="1"/>
</dbReference>
<protein>
    <recommendedName>
        <fullName evidence="7">FAD-binding domain-containing protein</fullName>
    </recommendedName>
</protein>
<evidence type="ECO:0000313" key="9">
    <source>
        <dbReference type="Proteomes" id="UP000777482"/>
    </source>
</evidence>
<keyword evidence="3" id="KW-0274">FAD</keyword>
<reference evidence="8 9" key="1">
    <citation type="submission" date="2020-11" db="EMBL/GenBank/DDBJ databases">
        <title>Kefir isolates.</title>
        <authorList>
            <person name="Marcisauskas S."/>
            <person name="Kim Y."/>
            <person name="Blasche S."/>
        </authorList>
    </citation>
    <scope>NUCLEOTIDE SEQUENCE [LARGE SCALE GENOMIC DNA]</scope>
    <source>
        <strain evidence="8 9">KR</strain>
    </source>
</reference>
<keyword evidence="9" id="KW-1185">Reference proteome</keyword>
<dbReference type="OrthoDB" id="9993796at2759"/>
<dbReference type="AlphaFoldDB" id="A0A9P6W124"/>
<organism evidence="8 9">
    <name type="scientific">Rhodotorula mucilaginosa</name>
    <name type="common">Yeast</name>
    <name type="synonym">Rhodotorula rubra</name>
    <dbReference type="NCBI Taxonomy" id="5537"/>
    <lineage>
        <taxon>Eukaryota</taxon>
        <taxon>Fungi</taxon>
        <taxon>Dikarya</taxon>
        <taxon>Basidiomycota</taxon>
        <taxon>Pucciniomycotina</taxon>
        <taxon>Microbotryomycetes</taxon>
        <taxon>Sporidiobolales</taxon>
        <taxon>Sporidiobolaceae</taxon>
        <taxon>Rhodotorula</taxon>
    </lineage>
</organism>
<keyword evidence="4" id="KW-0560">Oxidoreductase</keyword>
<dbReference type="GO" id="GO:0004497">
    <property type="term" value="F:monooxygenase activity"/>
    <property type="evidence" value="ECO:0007669"/>
    <property type="project" value="UniProtKB-KW"/>
</dbReference>
<dbReference type="InterPro" id="IPR036188">
    <property type="entry name" value="FAD/NAD-bd_sf"/>
</dbReference>
<evidence type="ECO:0000256" key="4">
    <source>
        <dbReference type="ARBA" id="ARBA00023002"/>
    </source>
</evidence>
<evidence type="ECO:0000256" key="3">
    <source>
        <dbReference type="ARBA" id="ARBA00022827"/>
    </source>
</evidence>
<feature type="domain" description="FAD-binding" evidence="7">
    <location>
        <begin position="316"/>
        <end position="378"/>
    </location>
</feature>
<dbReference type="PRINTS" id="PR00420">
    <property type="entry name" value="RNGMNOXGNASE"/>
</dbReference>
<dbReference type="InterPro" id="IPR050493">
    <property type="entry name" value="FAD-dep_Monooxygenase_BioMet"/>
</dbReference>
<dbReference type="SUPFAM" id="SSF54373">
    <property type="entry name" value="FAD-linked reductases, C-terminal domain"/>
    <property type="match status" value="1"/>
</dbReference>
<accession>A0A9P6W124</accession>
<evidence type="ECO:0000256" key="5">
    <source>
        <dbReference type="ARBA" id="ARBA00023033"/>
    </source>
</evidence>
<dbReference type="Proteomes" id="UP000777482">
    <property type="component" value="Unassembled WGS sequence"/>
</dbReference>
<gene>
    <name evidence="8" type="ORF">C6P46_005281</name>
</gene>
<name>A0A9P6W124_RHOMI</name>
<dbReference type="InterPro" id="IPR002938">
    <property type="entry name" value="FAD-bd"/>
</dbReference>
<feature type="region of interest" description="Disordered" evidence="6">
    <location>
        <begin position="398"/>
        <end position="417"/>
    </location>
</feature>
<evidence type="ECO:0000256" key="2">
    <source>
        <dbReference type="ARBA" id="ARBA00022630"/>
    </source>
</evidence>
<keyword evidence="5" id="KW-0503">Monooxygenase</keyword>
<proteinExistence type="inferred from homology"/>
<sequence length="492" mass="53778">MPPESLGDGDTFAFDDLARNENLRVVIVGTGFAGLAAAIACARQGFSVTVCERSAGISPHGDSILFGANASRIFYRWGIGGDLYRRGGSRGGRWIFQDEKGKIVEQVQIGNMIDQHGAPILQGRRSTFLGSLGTEARLLGVTIRLASEVVKYWDSNEEPAVVLRGGETLRADVVIVADGVHSPARWLLTPHARKAAEKIPSGYSVHRSAISAEKLKADSRCSHLLDGTIRTWLGPDAHACTYPLDNGNGLAFTYTHRDDGSLASLDWRDKKPIAGMLKELQGWDPVLLAALSHFPSSLHWTIVDEKPEEEWISAGGRICFVGDSVHPMMPTAFQGGSQAIEDAAAIALCLALTGGRPDGVPLALETYEALRRPRIKEAQALGKLQQDLWHQYLPPPAARRRRLSRSSDSSTNAPGPSRPSLCPLTFALYDYDVENYVLEHFETFARAIDPDFVLKTSWREDAARKANIALDVRRASWADSIEREGMKVDEVG</sequence>
<keyword evidence="2" id="KW-0285">Flavoprotein</keyword>